<dbReference type="Proteomes" id="UP000254258">
    <property type="component" value="Unassembled WGS sequence"/>
</dbReference>
<protein>
    <submittedName>
        <fullName evidence="2">DUF3016 domain-containing protein</fullName>
    </submittedName>
</protein>
<name>A0A370WUI8_9GAMM</name>
<dbReference type="Pfam" id="PF11454">
    <property type="entry name" value="DUF3016"/>
    <property type="match status" value="1"/>
</dbReference>
<dbReference type="RefSeq" id="WP_115496692.1">
    <property type="nucleotide sequence ID" value="NZ_QRBE01000011.1"/>
</dbReference>
<gene>
    <name evidence="2" type="ORF">DWU98_16610</name>
</gene>
<dbReference type="InterPro" id="IPR021557">
    <property type="entry name" value="DUF3016"/>
</dbReference>
<dbReference type="EMBL" id="QRBE01000011">
    <property type="protein sequence ID" value="RDS79686.1"/>
    <property type="molecule type" value="Genomic_DNA"/>
</dbReference>
<evidence type="ECO:0000313" key="3">
    <source>
        <dbReference type="Proteomes" id="UP000254258"/>
    </source>
</evidence>
<organism evidence="2 3">
    <name type="scientific">Dyella monticola</name>
    <dbReference type="NCBI Taxonomy" id="1927958"/>
    <lineage>
        <taxon>Bacteria</taxon>
        <taxon>Pseudomonadati</taxon>
        <taxon>Pseudomonadota</taxon>
        <taxon>Gammaproteobacteria</taxon>
        <taxon>Lysobacterales</taxon>
        <taxon>Rhodanobacteraceae</taxon>
        <taxon>Dyella</taxon>
    </lineage>
</organism>
<accession>A0A370WUI8</accession>
<comment type="caution">
    <text evidence="2">The sequence shown here is derived from an EMBL/GenBank/DDBJ whole genome shotgun (WGS) entry which is preliminary data.</text>
</comment>
<proteinExistence type="predicted"/>
<evidence type="ECO:0000313" key="2">
    <source>
        <dbReference type="EMBL" id="RDS79686.1"/>
    </source>
</evidence>
<feature type="chain" id="PRO_5017075361" evidence="1">
    <location>
        <begin position="24"/>
        <end position="173"/>
    </location>
</feature>
<reference evidence="2 3" key="1">
    <citation type="submission" date="2018-07" db="EMBL/GenBank/DDBJ databases">
        <title>Dyella monticola sp. nov. and Dyella psychrodurans sp. nov. isolated from monsoon evergreen broad-leaved forest soil of Dinghu Mountain, China.</title>
        <authorList>
            <person name="Gao Z."/>
            <person name="Qiu L."/>
        </authorList>
    </citation>
    <scope>NUCLEOTIDE SEQUENCE [LARGE SCALE GENOMIC DNA]</scope>
    <source>
        <strain evidence="2 3">4G-K06</strain>
    </source>
</reference>
<keyword evidence="3" id="KW-1185">Reference proteome</keyword>
<keyword evidence="1" id="KW-0732">Signal</keyword>
<dbReference type="OrthoDB" id="195620at2"/>
<evidence type="ECO:0000256" key="1">
    <source>
        <dbReference type="SAM" id="SignalP"/>
    </source>
</evidence>
<feature type="signal peptide" evidence="1">
    <location>
        <begin position="1"/>
        <end position="23"/>
    </location>
</feature>
<sequence length="173" mass="19870">MNRRIVLHALLATLALLQLPAMATTAPPPNVSVSYDHPEQFTETRKVLALAPSLAHDDYLQTLKRYIDDRASKIVPAGDHLDIVVTDVERAGTFEPWRGPELRNVRVIKSMYPPHIDLRFRLLDTHGQVIREGARKLRDPFFRADAASEWDIDSLRYEKLLIDRWLKKGPEQL</sequence>
<dbReference type="AlphaFoldDB" id="A0A370WUI8"/>